<sequence length="367" mass="39892">MKVLAVTPWFPTDGAPTMGTFVARDVAALAARPEVTRVEVVHLIPEAQHDGAASVEHEGVRVRRIPMNPRSPLSVLQAGRQLRSAVKGADVVHTMAFPALLPMAWWRPKAPWVHTEHWSGLTTPGTLPLLWRAALPLLWPLIRRPDVVTAVCDYLATPIRARRGTKSTTVVPCIVPSPAHLESRPMRPRTPTRLVAVGGLVERKDPLLAVDTVAELQRRGHPARLTWVGDGPLREKVARRASKRGVEHLVRLPGSQDADGVRSALADADLFFLPTRADNFCVSAAEALVEGRPVVVGATGGQGEYIDARVGSLVHEQDAGAYADAVIDVEHRTLHLNASDVAATVADRFSADQVTDGYLEAYQRARR</sequence>
<reference evidence="5 6" key="1">
    <citation type="submission" date="2020-10" db="EMBL/GenBank/DDBJ databases">
        <title>Haloactinobacterium sp. RN3S43, a bacterium isolated from saline soil.</title>
        <authorList>
            <person name="Sun J.-Q."/>
        </authorList>
    </citation>
    <scope>NUCLEOTIDE SEQUENCE [LARGE SCALE GENOMIC DNA]</scope>
    <source>
        <strain evidence="5 6">RN3S43</strain>
    </source>
</reference>
<evidence type="ECO:0000256" key="2">
    <source>
        <dbReference type="ARBA" id="ARBA00022676"/>
    </source>
</evidence>
<keyword evidence="6" id="KW-1185">Reference proteome</keyword>
<dbReference type="RefSeq" id="WP_193496412.1">
    <property type="nucleotide sequence ID" value="NZ_CP063169.1"/>
</dbReference>
<evidence type="ECO:0000256" key="3">
    <source>
        <dbReference type="ARBA" id="ARBA00022679"/>
    </source>
</evidence>
<keyword evidence="2" id="KW-0328">Glycosyltransferase</keyword>
<dbReference type="PANTHER" id="PTHR12526:SF640">
    <property type="entry name" value="COLANIC ACID BIOSYNTHESIS GLYCOSYLTRANSFERASE WCAL-RELATED"/>
    <property type="match status" value="1"/>
</dbReference>
<gene>
    <name evidence="5" type="ORF">IM660_14075</name>
</gene>
<dbReference type="SUPFAM" id="SSF53756">
    <property type="entry name" value="UDP-Glycosyltransferase/glycogen phosphorylase"/>
    <property type="match status" value="1"/>
</dbReference>
<feature type="domain" description="Glycosyltransferase subfamily 4-like N-terminal" evidence="4">
    <location>
        <begin position="19"/>
        <end position="172"/>
    </location>
</feature>
<evidence type="ECO:0000313" key="6">
    <source>
        <dbReference type="Proteomes" id="UP000593758"/>
    </source>
</evidence>
<keyword evidence="3 5" id="KW-0808">Transferase</keyword>
<dbReference type="Proteomes" id="UP000593758">
    <property type="component" value="Chromosome"/>
</dbReference>
<dbReference type="GO" id="GO:0016757">
    <property type="term" value="F:glycosyltransferase activity"/>
    <property type="evidence" value="ECO:0007669"/>
    <property type="project" value="UniProtKB-KW"/>
</dbReference>
<organism evidence="5 6">
    <name type="scientific">Ruania alkalisoli</name>
    <dbReference type="NCBI Taxonomy" id="2779775"/>
    <lineage>
        <taxon>Bacteria</taxon>
        <taxon>Bacillati</taxon>
        <taxon>Actinomycetota</taxon>
        <taxon>Actinomycetes</taxon>
        <taxon>Micrococcales</taxon>
        <taxon>Ruaniaceae</taxon>
        <taxon>Ruania</taxon>
    </lineage>
</organism>
<dbReference type="EMBL" id="CP063169">
    <property type="protein sequence ID" value="QOR69782.1"/>
    <property type="molecule type" value="Genomic_DNA"/>
</dbReference>
<dbReference type="PANTHER" id="PTHR12526">
    <property type="entry name" value="GLYCOSYLTRANSFERASE"/>
    <property type="match status" value="1"/>
</dbReference>
<dbReference type="InterPro" id="IPR028098">
    <property type="entry name" value="Glyco_trans_4-like_N"/>
</dbReference>
<protein>
    <submittedName>
        <fullName evidence="5">Glycosyltransferase</fullName>
    </submittedName>
</protein>
<dbReference type="Gene3D" id="3.40.50.2000">
    <property type="entry name" value="Glycogen Phosphorylase B"/>
    <property type="match status" value="2"/>
</dbReference>
<dbReference type="Pfam" id="PF13579">
    <property type="entry name" value="Glyco_trans_4_4"/>
    <property type="match status" value="1"/>
</dbReference>
<name>A0A7M1SSL0_9MICO</name>
<accession>A0A7M1SSL0</accession>
<dbReference type="KEGG" id="halt:IM660_14075"/>
<evidence type="ECO:0000259" key="4">
    <source>
        <dbReference type="Pfam" id="PF13579"/>
    </source>
</evidence>
<evidence type="ECO:0000313" key="5">
    <source>
        <dbReference type="EMBL" id="QOR69782.1"/>
    </source>
</evidence>
<proteinExistence type="inferred from homology"/>
<evidence type="ECO:0000256" key="1">
    <source>
        <dbReference type="ARBA" id="ARBA00009481"/>
    </source>
</evidence>
<dbReference type="Pfam" id="PF13692">
    <property type="entry name" value="Glyco_trans_1_4"/>
    <property type="match status" value="1"/>
</dbReference>
<comment type="similarity">
    <text evidence="1">Belongs to the glycosyltransferase group 1 family. Glycosyltransferase 4 subfamily.</text>
</comment>
<dbReference type="AlphaFoldDB" id="A0A7M1SSL0"/>